<dbReference type="PANTHER" id="PTHR46242:SF1">
    <property type="entry name" value="ZINC FINGER CCHC DOMAIN-CONTAINING PROTEIN 9"/>
    <property type="match status" value="1"/>
</dbReference>
<evidence type="ECO:0000256" key="6">
    <source>
        <dbReference type="SAM" id="MobiDB-lite"/>
    </source>
</evidence>
<evidence type="ECO:0000256" key="2">
    <source>
        <dbReference type="ARBA" id="ARBA00022737"/>
    </source>
</evidence>
<dbReference type="InterPro" id="IPR001878">
    <property type="entry name" value="Znf_CCHC"/>
</dbReference>
<keyword evidence="2" id="KW-0677">Repeat</keyword>
<feature type="compositionally biased region" description="Basic residues" evidence="6">
    <location>
        <begin position="383"/>
        <end position="394"/>
    </location>
</feature>
<dbReference type="PROSITE" id="PS50158">
    <property type="entry name" value="ZF_CCHC"/>
    <property type="match status" value="4"/>
</dbReference>
<dbReference type="FunFam" id="4.10.60.10:FF:000091">
    <property type="entry name" value="Zinc finger CCHC-type-containing 9"/>
    <property type="match status" value="1"/>
</dbReference>
<feature type="compositionally biased region" description="Acidic residues" evidence="6">
    <location>
        <begin position="39"/>
        <end position="64"/>
    </location>
</feature>
<dbReference type="SMART" id="SM00343">
    <property type="entry name" value="ZnF_C2HC"/>
    <property type="match status" value="5"/>
</dbReference>
<evidence type="ECO:0000313" key="8">
    <source>
        <dbReference type="EMBL" id="ACO12478.1"/>
    </source>
</evidence>
<dbReference type="GO" id="GO:0005730">
    <property type="term" value="C:nucleolus"/>
    <property type="evidence" value="ECO:0007669"/>
    <property type="project" value="TreeGrafter"/>
</dbReference>
<dbReference type="GO" id="GO:0003676">
    <property type="term" value="F:nucleic acid binding"/>
    <property type="evidence" value="ECO:0007669"/>
    <property type="project" value="InterPro"/>
</dbReference>
<dbReference type="Gene3D" id="4.10.60.10">
    <property type="entry name" value="Zinc finger, CCHC-type"/>
    <property type="match status" value="3"/>
</dbReference>
<name>C1BTX5_LEPSM</name>
<feature type="compositionally biased region" description="Basic and acidic residues" evidence="6">
    <location>
        <begin position="101"/>
        <end position="135"/>
    </location>
</feature>
<feature type="domain" description="CCHC-type" evidence="7">
    <location>
        <begin position="306"/>
        <end position="321"/>
    </location>
</feature>
<protein>
    <submittedName>
        <fullName evidence="8">Zinc finger CCHC domain-containing protein 9</fullName>
    </submittedName>
</protein>
<dbReference type="OrthoDB" id="3863715at2759"/>
<organism evidence="8">
    <name type="scientific">Lepeophtheirus salmonis</name>
    <name type="common">Salmon louse</name>
    <name type="synonym">Caligus salmonis</name>
    <dbReference type="NCBI Taxonomy" id="72036"/>
    <lineage>
        <taxon>Eukaryota</taxon>
        <taxon>Metazoa</taxon>
        <taxon>Ecdysozoa</taxon>
        <taxon>Arthropoda</taxon>
        <taxon>Crustacea</taxon>
        <taxon>Multicrustacea</taxon>
        <taxon>Hexanauplia</taxon>
        <taxon>Copepoda</taxon>
        <taxon>Siphonostomatoida</taxon>
        <taxon>Caligidae</taxon>
        <taxon>Lepeophtheirus</taxon>
    </lineage>
</organism>
<keyword evidence="3 5" id="KW-0863">Zinc-finger</keyword>
<feature type="region of interest" description="Disordered" evidence="6">
    <location>
        <begin position="371"/>
        <end position="394"/>
    </location>
</feature>
<keyword evidence="4" id="KW-0862">Zinc</keyword>
<dbReference type="EMBL" id="BT078054">
    <property type="protein sequence ID" value="ACO12478.1"/>
    <property type="molecule type" value="mRNA"/>
</dbReference>
<feature type="domain" description="CCHC-type" evidence="7">
    <location>
        <begin position="278"/>
        <end position="293"/>
    </location>
</feature>
<evidence type="ECO:0000256" key="1">
    <source>
        <dbReference type="ARBA" id="ARBA00022723"/>
    </source>
</evidence>
<dbReference type="Pfam" id="PF00098">
    <property type="entry name" value="zf-CCHC"/>
    <property type="match status" value="4"/>
</dbReference>
<dbReference type="InterPro" id="IPR036875">
    <property type="entry name" value="Znf_CCHC_sf"/>
</dbReference>
<evidence type="ECO:0000256" key="4">
    <source>
        <dbReference type="ARBA" id="ARBA00022833"/>
    </source>
</evidence>
<evidence type="ECO:0000259" key="7">
    <source>
        <dbReference type="PROSITE" id="PS50158"/>
    </source>
</evidence>
<evidence type="ECO:0000256" key="5">
    <source>
        <dbReference type="PROSITE-ProRule" id="PRU00047"/>
    </source>
</evidence>
<feature type="domain" description="CCHC-type" evidence="7">
    <location>
        <begin position="98"/>
        <end position="114"/>
    </location>
</feature>
<keyword evidence="1" id="KW-0479">Metal-binding</keyword>
<dbReference type="AlphaFoldDB" id="C1BTX5"/>
<dbReference type="InterPro" id="IPR042246">
    <property type="entry name" value="ZCCHC9"/>
</dbReference>
<dbReference type="PANTHER" id="PTHR46242">
    <property type="entry name" value="ZINC FINGER CCHC DOMAIN-CONTAINING PROTEIN 9 ZCCHC9"/>
    <property type="match status" value="1"/>
</dbReference>
<feature type="region of interest" description="Disordered" evidence="6">
    <location>
        <begin position="1"/>
        <end position="156"/>
    </location>
</feature>
<gene>
    <name evidence="8" type="primary">ZCHC9</name>
</gene>
<proteinExistence type="evidence at transcript level"/>
<sequence length="394" mass="44203">MTRFARSKGSKASNEREPEEATPWSEMVQSLKGNKFNPEDEEDAVANDSDEDDHGDTMEVDEESGAAARIAESVDSQSVPSSDKETSSKKKRKRPQNKCLNCKEKGHLKKECPELSEERRKELQDLVTMKIERKGKGIGRKKNKKNSENVKSIDDESLRKVNKKNLKNDASKKVKLDITGKTVMEGEGLFQGFRVKLDDLPRLKKLEKDLKLAVKEDKINDEEFQGTLKKERRRAENDLARSKKMVCYLCRKPGHFLSDCPEAKDGKKATKVGAVGSCFKCGSMEHTSKDCESKLKGEAAYRFAVCFICSETGHLAKACPSNPKGLYPKGGGCRFCGSVEHLKSECRIKIQKVEKNDFKLTTLRGSEGGIEEDFIDRPTKPAPSKKKKTKVVKF</sequence>
<dbReference type="SUPFAM" id="SSF57756">
    <property type="entry name" value="Retrovirus zinc finger-like domains"/>
    <property type="match status" value="3"/>
</dbReference>
<reference evidence="8" key="1">
    <citation type="submission" date="2009-06" db="EMBL/GenBank/DDBJ databases">
        <title>Lepeophtheirus salmonis ESTs and full-length cDNAs.</title>
        <authorList>
            <person name="Yasuike M."/>
            <person name="von Schalburg K."/>
            <person name="Cooper G."/>
            <person name="Leong J."/>
            <person name="Jones S.R.M."/>
            <person name="Koop B.F."/>
        </authorList>
    </citation>
    <scope>NUCLEOTIDE SEQUENCE</scope>
    <source>
        <strain evidence="8">Pacific form</strain>
        <tissue evidence="8">Whole</tissue>
    </source>
</reference>
<evidence type="ECO:0000256" key="3">
    <source>
        <dbReference type="ARBA" id="ARBA00022771"/>
    </source>
</evidence>
<accession>C1BTX5</accession>
<dbReference type="GO" id="GO:0008270">
    <property type="term" value="F:zinc ion binding"/>
    <property type="evidence" value="ECO:0007669"/>
    <property type="project" value="UniProtKB-KW"/>
</dbReference>
<feature type="domain" description="CCHC-type" evidence="7">
    <location>
        <begin position="247"/>
        <end position="262"/>
    </location>
</feature>
<feature type="compositionally biased region" description="Basic and acidic residues" evidence="6">
    <location>
        <begin position="145"/>
        <end position="156"/>
    </location>
</feature>